<protein>
    <submittedName>
        <fullName evidence="2">Putative AC transposase</fullName>
    </submittedName>
</protein>
<dbReference type="OrthoDB" id="3010994at2759"/>
<comment type="caution">
    <text evidence="2">The sequence shown here is derived from an EMBL/GenBank/DDBJ whole genome shotgun (WGS) entry which is preliminary data.</text>
</comment>
<feature type="region of interest" description="Disordered" evidence="1">
    <location>
        <begin position="144"/>
        <end position="248"/>
    </location>
</feature>
<accession>A0A8H6TS61</accession>
<proteinExistence type="predicted"/>
<feature type="compositionally biased region" description="Polar residues" evidence="1">
    <location>
        <begin position="144"/>
        <end position="157"/>
    </location>
</feature>
<evidence type="ECO:0000313" key="3">
    <source>
        <dbReference type="Proteomes" id="UP000623467"/>
    </source>
</evidence>
<evidence type="ECO:0000256" key="1">
    <source>
        <dbReference type="SAM" id="MobiDB-lite"/>
    </source>
</evidence>
<sequence length="385" mass="42179">MAKLQQHLISISSSSAIVTLVSGLIDQIEALSRRLPSSIPNGSATEKINHVMTKVFGLDKDSESSTFTRRMDILFGSDCRNELGHFRYVTRGKHGMGVVIQYLCSIDWKSTDISFTVAAVKLTAIVKDLEVLCLEGATGDVSNAASPISMSSLSTSKRMNDAGSDSDEAPPKKRATRNGTASVEDVNEVFQPHETIDVDDSSGENSASDSESHASKKPSTKSGSSKRVVKDASRRRATKKRSDPTALGADGMLADINVQPIPETSITTKLHPAADVNHFFSAPFTAIGVRGVDKLHRTCKLCNDRTIADLSTNRRHLGKYHADAYRKWASDHDFESRLEADVKVRKEAAESVQKLQQQKLDSHLREKPPRVVPYSDKLFREAALE</sequence>
<keyword evidence="3" id="KW-1185">Reference proteome</keyword>
<name>A0A8H6TS61_9AGAR</name>
<dbReference type="Proteomes" id="UP000623467">
    <property type="component" value="Unassembled WGS sequence"/>
</dbReference>
<dbReference type="AlphaFoldDB" id="A0A8H6TS61"/>
<organism evidence="2 3">
    <name type="scientific">Mycena sanguinolenta</name>
    <dbReference type="NCBI Taxonomy" id="230812"/>
    <lineage>
        <taxon>Eukaryota</taxon>
        <taxon>Fungi</taxon>
        <taxon>Dikarya</taxon>
        <taxon>Basidiomycota</taxon>
        <taxon>Agaricomycotina</taxon>
        <taxon>Agaricomycetes</taxon>
        <taxon>Agaricomycetidae</taxon>
        <taxon>Agaricales</taxon>
        <taxon>Marasmiineae</taxon>
        <taxon>Mycenaceae</taxon>
        <taxon>Mycena</taxon>
    </lineage>
</organism>
<dbReference type="EMBL" id="JACAZH010000123">
    <property type="protein sequence ID" value="KAF7324268.1"/>
    <property type="molecule type" value="Genomic_DNA"/>
</dbReference>
<gene>
    <name evidence="2" type="ORF">MSAN_02528400</name>
</gene>
<reference evidence="2" key="1">
    <citation type="submission" date="2020-05" db="EMBL/GenBank/DDBJ databases">
        <title>Mycena genomes resolve the evolution of fungal bioluminescence.</title>
        <authorList>
            <person name="Tsai I.J."/>
        </authorList>
    </citation>
    <scope>NUCLEOTIDE SEQUENCE</scope>
    <source>
        <strain evidence="2">160909Yilan</strain>
    </source>
</reference>
<evidence type="ECO:0000313" key="2">
    <source>
        <dbReference type="EMBL" id="KAF7324268.1"/>
    </source>
</evidence>